<dbReference type="Proteomes" id="UP000051326">
    <property type="component" value="Unassembled WGS sequence"/>
</dbReference>
<gene>
    <name evidence="1" type="ORF">PHA8399_02626</name>
</gene>
<dbReference type="EMBL" id="CYSR01000027">
    <property type="protein sequence ID" value="CUI00494.1"/>
    <property type="molecule type" value="Genomic_DNA"/>
</dbReference>
<dbReference type="InterPro" id="IPR036514">
    <property type="entry name" value="SGNH_hydro_sf"/>
</dbReference>
<name>A0A0P1HAH7_9RHOB</name>
<sequence>MMGRRGFLALTAAAATLGLMVFATRSRSVPVPPPLTPPEEPLKVFHLGHSLVGPDMPHMLAQLAPQGHEYNSQLGSGTPLRAHWEPEEDILDFEAANRAPAFRAAKDAIGSGDYGAVVLTEMVELRDAVKYFEAAKYLGKWADLARQGSAQTRLYLYETWHRLDDPEGWLERIGSDLETLWAGKLLAPDSRRNPGHPVYLIPGGQVLAAVARAAEAGEIPGLASRESLFARTPDGGLDPIHINDLGAYVIALTHYAVLYQRSPAGLPHELARANGSAAQAFSPAAAAKVQAIVWETVRALPRTGLAAAEGPA</sequence>
<reference evidence="1 2" key="1">
    <citation type="submission" date="2015-09" db="EMBL/GenBank/DDBJ databases">
        <authorList>
            <consortium name="Swine Surveillance"/>
        </authorList>
    </citation>
    <scope>NUCLEOTIDE SEQUENCE [LARGE SCALE GENOMIC DNA]</scope>
    <source>
        <strain evidence="1 2">CECT 8399</strain>
    </source>
</reference>
<dbReference type="AlphaFoldDB" id="A0A0P1HAH7"/>
<dbReference type="Gene3D" id="3.40.50.1110">
    <property type="entry name" value="SGNH hydrolase"/>
    <property type="match status" value="1"/>
</dbReference>
<organism evidence="1 2">
    <name type="scientific">Leisingera aquaemixtae</name>
    <dbReference type="NCBI Taxonomy" id="1396826"/>
    <lineage>
        <taxon>Bacteria</taxon>
        <taxon>Pseudomonadati</taxon>
        <taxon>Pseudomonadota</taxon>
        <taxon>Alphaproteobacteria</taxon>
        <taxon>Rhodobacterales</taxon>
        <taxon>Roseobacteraceae</taxon>
        <taxon>Leisingera</taxon>
    </lineage>
</organism>
<proteinExistence type="predicted"/>
<dbReference type="RefSeq" id="WP_058286569.1">
    <property type="nucleotide sequence ID" value="NZ_CYSR01000027.1"/>
</dbReference>
<dbReference type="GO" id="GO:0016788">
    <property type="term" value="F:hydrolase activity, acting on ester bonds"/>
    <property type="evidence" value="ECO:0007669"/>
    <property type="project" value="UniProtKB-ARBA"/>
</dbReference>
<evidence type="ECO:0000313" key="2">
    <source>
        <dbReference type="Proteomes" id="UP000051326"/>
    </source>
</evidence>
<dbReference type="STRING" id="1396826.PHA8399_02626"/>
<evidence type="ECO:0000313" key="1">
    <source>
        <dbReference type="EMBL" id="CUI00494.1"/>
    </source>
</evidence>
<protein>
    <submittedName>
        <fullName evidence="1">Uncharacterized protein</fullName>
    </submittedName>
</protein>
<accession>A0A0P1HAH7</accession>